<dbReference type="EMBL" id="JH000042">
    <property type="protein sequence ID" value="EGV95432.1"/>
    <property type="molecule type" value="Genomic_DNA"/>
</dbReference>
<evidence type="ECO:0000313" key="2">
    <source>
        <dbReference type="Proteomes" id="UP000001075"/>
    </source>
</evidence>
<sequence length="74" mass="8318">MASINFHILYQLKKIYELVNVFPGGEIHEVLGQSVAQIGAGLHCDLTVCASESWRILYKEKTAKSIFLFLSSIF</sequence>
<accession>G3GVQ0</accession>
<protein>
    <submittedName>
        <fullName evidence="1">Uncharacterized protein</fullName>
    </submittedName>
</protein>
<dbReference type="Proteomes" id="UP000001075">
    <property type="component" value="Unassembled WGS sequence"/>
</dbReference>
<name>G3GVQ0_CRIGR</name>
<evidence type="ECO:0000313" key="1">
    <source>
        <dbReference type="EMBL" id="EGV95432.1"/>
    </source>
</evidence>
<proteinExistence type="predicted"/>
<reference evidence="2" key="1">
    <citation type="journal article" date="2011" name="Nat. Biotechnol.">
        <title>The genomic sequence of the Chinese hamster ovary (CHO)-K1 cell line.</title>
        <authorList>
            <person name="Xu X."/>
            <person name="Nagarajan H."/>
            <person name="Lewis N.E."/>
            <person name="Pan S."/>
            <person name="Cai Z."/>
            <person name="Liu X."/>
            <person name="Chen W."/>
            <person name="Xie M."/>
            <person name="Wang W."/>
            <person name="Hammond S."/>
            <person name="Andersen M.R."/>
            <person name="Neff N."/>
            <person name="Passarelli B."/>
            <person name="Koh W."/>
            <person name="Fan H.C."/>
            <person name="Wang J."/>
            <person name="Gui Y."/>
            <person name="Lee K.H."/>
            <person name="Betenbaugh M.J."/>
            <person name="Quake S.R."/>
            <person name="Famili I."/>
            <person name="Palsson B.O."/>
            <person name="Wang J."/>
        </authorList>
    </citation>
    <scope>NUCLEOTIDE SEQUENCE [LARGE SCALE GENOMIC DNA]</scope>
    <source>
        <strain evidence="2">CHO K1 cell line</strain>
    </source>
</reference>
<dbReference type="AlphaFoldDB" id="G3GVQ0"/>
<dbReference type="InParanoid" id="G3GVQ0"/>
<organism evidence="1 2">
    <name type="scientific">Cricetulus griseus</name>
    <name type="common">Chinese hamster</name>
    <name type="synonym">Cricetulus barabensis griseus</name>
    <dbReference type="NCBI Taxonomy" id="10029"/>
    <lineage>
        <taxon>Eukaryota</taxon>
        <taxon>Metazoa</taxon>
        <taxon>Chordata</taxon>
        <taxon>Craniata</taxon>
        <taxon>Vertebrata</taxon>
        <taxon>Euteleostomi</taxon>
        <taxon>Mammalia</taxon>
        <taxon>Eutheria</taxon>
        <taxon>Euarchontoglires</taxon>
        <taxon>Glires</taxon>
        <taxon>Rodentia</taxon>
        <taxon>Myomorpha</taxon>
        <taxon>Muroidea</taxon>
        <taxon>Cricetidae</taxon>
        <taxon>Cricetinae</taxon>
        <taxon>Cricetulus</taxon>
    </lineage>
</organism>
<gene>
    <name evidence="1" type="ORF">I79_001797</name>
</gene>